<dbReference type="EMBL" id="KZ301974">
    <property type="protein sequence ID" value="PFH53242.1"/>
    <property type="molecule type" value="Genomic_DNA"/>
</dbReference>
<name>A0A2A9NZB1_9AGAR</name>
<dbReference type="OrthoDB" id="10051892at2759"/>
<dbReference type="Gene3D" id="3.50.50.60">
    <property type="entry name" value="FAD/NAD(P)-binding domain"/>
    <property type="match status" value="1"/>
</dbReference>
<evidence type="ECO:0000313" key="1">
    <source>
        <dbReference type="EMBL" id="PFH53242.1"/>
    </source>
</evidence>
<protein>
    <recommendedName>
        <fullName evidence="3">FAD-binding domain-containing protein</fullName>
    </recommendedName>
</protein>
<dbReference type="AlphaFoldDB" id="A0A2A9NZB1"/>
<dbReference type="SUPFAM" id="SSF51905">
    <property type="entry name" value="FAD/NAD(P)-binding domain"/>
    <property type="match status" value="1"/>
</dbReference>
<sequence>MLIAAATTVFLALSSYLFLKWLYNLARNKQIEDQSGVLDLQLLGKLRADGDKIKGTAVICGGSLGGLAAARVCHDHFERVVIVEPEAWLSTEDAWRENVSEQQNKRKRLMQWEAIQAIQTWGASCLMNLFPNLSEECAKSRVSLVPGDFKISISGRLLKVPTNEYKNGLPKTVVASRPGLETLLRRLVIGKKQYPNIEQIPGSVIDIETSVDDSQYLSKVVVRQEEETLTIPATLVVDCTGYFSAGSKILKKHGFGDSEESKEDEKSLDELRVTYDQIMHYSTIQFPVTDELYQRFPVEARRIGPSMFGFPDSRKERKIIFSQVADRNIVQLCAGQWGPAKLPTSLDEFAEFAKSLNYDEPVPDWWYRFLDMLREVEDFITVKVIRCPPSAYTPLHRAVNMPPNWIALGDSIMRINPVFGQGINKMLLGVATLNTVLHDVHVEDKGKLPIDFAQRFFSIQAKKIEPIWESVKGADYDFDTTTPVAGETLSKHSLIRWYIQAVQRLGSHDDEAASVTWHALMFLGPSIDYFSPTLVTKILWSLLSRGDV</sequence>
<evidence type="ECO:0008006" key="3">
    <source>
        <dbReference type="Google" id="ProtNLM"/>
    </source>
</evidence>
<dbReference type="InterPro" id="IPR036188">
    <property type="entry name" value="FAD/NAD-bd_sf"/>
</dbReference>
<keyword evidence="2" id="KW-1185">Reference proteome</keyword>
<accession>A0A2A9NZB1</accession>
<proteinExistence type="predicted"/>
<organism evidence="1 2">
    <name type="scientific">Amanita thiersii Skay4041</name>
    <dbReference type="NCBI Taxonomy" id="703135"/>
    <lineage>
        <taxon>Eukaryota</taxon>
        <taxon>Fungi</taxon>
        <taxon>Dikarya</taxon>
        <taxon>Basidiomycota</taxon>
        <taxon>Agaricomycotina</taxon>
        <taxon>Agaricomycetes</taxon>
        <taxon>Agaricomycetidae</taxon>
        <taxon>Agaricales</taxon>
        <taxon>Pluteineae</taxon>
        <taxon>Amanitaceae</taxon>
        <taxon>Amanita</taxon>
    </lineage>
</organism>
<dbReference type="Proteomes" id="UP000242287">
    <property type="component" value="Unassembled WGS sequence"/>
</dbReference>
<gene>
    <name evidence="1" type="ORF">AMATHDRAFT_73456</name>
</gene>
<reference evidence="1 2" key="1">
    <citation type="submission" date="2014-02" db="EMBL/GenBank/DDBJ databases">
        <title>Transposable element dynamics among asymbiotic and ectomycorrhizal Amanita fungi.</title>
        <authorList>
            <consortium name="DOE Joint Genome Institute"/>
            <person name="Hess J."/>
            <person name="Skrede I."/>
            <person name="Wolfe B."/>
            <person name="LaButti K."/>
            <person name="Ohm R.A."/>
            <person name="Grigoriev I.V."/>
            <person name="Pringle A."/>
        </authorList>
    </citation>
    <scope>NUCLEOTIDE SEQUENCE [LARGE SCALE GENOMIC DNA]</scope>
    <source>
        <strain evidence="1 2">SKay4041</strain>
    </source>
</reference>
<evidence type="ECO:0000313" key="2">
    <source>
        <dbReference type="Proteomes" id="UP000242287"/>
    </source>
</evidence>